<dbReference type="EMBL" id="CM056817">
    <property type="protein sequence ID" value="KAJ8619742.1"/>
    <property type="molecule type" value="Genomic_DNA"/>
</dbReference>
<dbReference type="Proteomes" id="UP001234297">
    <property type="component" value="Chromosome 9"/>
</dbReference>
<comment type="caution">
    <text evidence="1">The sequence shown here is derived from an EMBL/GenBank/DDBJ whole genome shotgun (WGS) entry which is preliminary data.</text>
</comment>
<evidence type="ECO:0000313" key="2">
    <source>
        <dbReference type="Proteomes" id="UP001234297"/>
    </source>
</evidence>
<reference evidence="1 2" key="1">
    <citation type="journal article" date="2022" name="Hortic Res">
        <title>A haplotype resolved chromosomal level avocado genome allows analysis of novel avocado genes.</title>
        <authorList>
            <person name="Nath O."/>
            <person name="Fletcher S.J."/>
            <person name="Hayward A."/>
            <person name="Shaw L.M."/>
            <person name="Masouleh A.K."/>
            <person name="Furtado A."/>
            <person name="Henry R.J."/>
            <person name="Mitter N."/>
        </authorList>
    </citation>
    <scope>NUCLEOTIDE SEQUENCE [LARGE SCALE GENOMIC DNA]</scope>
    <source>
        <strain evidence="2">cv. Hass</strain>
    </source>
</reference>
<organism evidence="1 2">
    <name type="scientific">Persea americana</name>
    <name type="common">Avocado</name>
    <dbReference type="NCBI Taxonomy" id="3435"/>
    <lineage>
        <taxon>Eukaryota</taxon>
        <taxon>Viridiplantae</taxon>
        <taxon>Streptophyta</taxon>
        <taxon>Embryophyta</taxon>
        <taxon>Tracheophyta</taxon>
        <taxon>Spermatophyta</taxon>
        <taxon>Magnoliopsida</taxon>
        <taxon>Magnoliidae</taxon>
        <taxon>Laurales</taxon>
        <taxon>Lauraceae</taxon>
        <taxon>Persea</taxon>
    </lineage>
</organism>
<evidence type="ECO:0000313" key="1">
    <source>
        <dbReference type="EMBL" id="KAJ8619742.1"/>
    </source>
</evidence>
<keyword evidence="2" id="KW-1185">Reference proteome</keyword>
<name>A0ACC2KFI9_PERAE</name>
<sequence length="230" mass="26447">MLPTETTQSDDFLEEAVFAGDGFWGMEAAFGCVDGVLKTAAGYCGGTLKKPTYREVSEGWTGHTEAVKVNYDKRKVSYKLLCKAFWESHDPTNKEYLGFGVDTHYRSAIFYANEEQKKHALQTKIEHQMKLNRRIVTKILPYSTDFFFLAENQHQKYYLQKDYIRICESLNLRSTQQFIDSSVACKLNGILGRNDKMVVENLKRFVDVCSLPRHTKKVLEEIVEDLEGKS</sequence>
<proteinExistence type="predicted"/>
<gene>
    <name evidence="1" type="ORF">MRB53_028271</name>
</gene>
<accession>A0ACC2KFI9</accession>
<protein>
    <submittedName>
        <fullName evidence="1">Uncharacterized protein</fullName>
    </submittedName>
</protein>